<gene>
    <name evidence="2" type="ORF">ACH429_25305</name>
</gene>
<keyword evidence="1" id="KW-0472">Membrane</keyword>
<evidence type="ECO:0000313" key="3">
    <source>
        <dbReference type="Proteomes" id="UP001611548"/>
    </source>
</evidence>
<proteinExistence type="predicted"/>
<dbReference type="RefSeq" id="WP_157859299.1">
    <property type="nucleotide sequence ID" value="NZ_JBIRWE010000018.1"/>
</dbReference>
<evidence type="ECO:0000256" key="1">
    <source>
        <dbReference type="SAM" id="Phobius"/>
    </source>
</evidence>
<name>A0ABW7V0E4_9ACTN</name>
<keyword evidence="1" id="KW-0812">Transmembrane</keyword>
<reference evidence="2 3" key="1">
    <citation type="submission" date="2024-10" db="EMBL/GenBank/DDBJ databases">
        <title>The Natural Products Discovery Center: Release of the First 8490 Sequenced Strains for Exploring Actinobacteria Biosynthetic Diversity.</title>
        <authorList>
            <person name="Kalkreuter E."/>
            <person name="Kautsar S.A."/>
            <person name="Yang D."/>
            <person name="Bader C.D."/>
            <person name="Teijaro C.N."/>
            <person name="Fluegel L."/>
            <person name="Davis C.M."/>
            <person name="Simpson J.R."/>
            <person name="Lauterbach L."/>
            <person name="Steele A.D."/>
            <person name="Gui C."/>
            <person name="Meng S."/>
            <person name="Li G."/>
            <person name="Viehrig K."/>
            <person name="Ye F."/>
            <person name="Su P."/>
            <person name="Kiefer A.F."/>
            <person name="Nichols A."/>
            <person name="Cepeda A.J."/>
            <person name="Yan W."/>
            <person name="Fan B."/>
            <person name="Jiang Y."/>
            <person name="Adhikari A."/>
            <person name="Zheng C.-J."/>
            <person name="Schuster L."/>
            <person name="Cowan T.M."/>
            <person name="Smanski M.J."/>
            <person name="Chevrette M.G."/>
            <person name="De Carvalho L.P.S."/>
            <person name="Shen B."/>
        </authorList>
    </citation>
    <scope>NUCLEOTIDE SEQUENCE [LARGE SCALE GENOMIC DNA]</scope>
    <source>
        <strain evidence="2 3">NPDC020327</strain>
    </source>
</reference>
<evidence type="ECO:0000313" key="2">
    <source>
        <dbReference type="EMBL" id="MFI1967397.1"/>
    </source>
</evidence>
<feature type="transmembrane region" description="Helical" evidence="1">
    <location>
        <begin position="97"/>
        <end position="122"/>
    </location>
</feature>
<feature type="transmembrane region" description="Helical" evidence="1">
    <location>
        <begin position="55"/>
        <end position="85"/>
    </location>
</feature>
<feature type="transmembrane region" description="Helical" evidence="1">
    <location>
        <begin position="134"/>
        <end position="153"/>
    </location>
</feature>
<comment type="caution">
    <text evidence="2">The sequence shown here is derived from an EMBL/GenBank/DDBJ whole genome shotgun (WGS) entry which is preliminary data.</text>
</comment>
<keyword evidence="3" id="KW-1185">Reference proteome</keyword>
<dbReference type="EMBL" id="JBIRWE010000018">
    <property type="protein sequence ID" value="MFI1967397.1"/>
    <property type="molecule type" value="Genomic_DNA"/>
</dbReference>
<accession>A0ABW7V0E4</accession>
<feature type="transmembrane region" description="Helical" evidence="1">
    <location>
        <begin position="12"/>
        <end position="35"/>
    </location>
</feature>
<dbReference type="Proteomes" id="UP001611548">
    <property type="component" value="Unassembled WGS sequence"/>
</dbReference>
<protein>
    <recommendedName>
        <fullName evidence="4">Yip1 domain-containing protein</fullName>
    </recommendedName>
</protein>
<sequence>MDKRSVTGPRARFRWAAASVTLLMALVNLTLLGQYRAAVLERVPDAPPGAVKAGVAAALLFGSVLNALGVLVLLFLAGAAGAAACRAFGTHTEFTRVRVTVALAVALFLAAKVVVITAASLAFGVPQARHVTELIGSADLSLLLLAAGCAFAVRRVSGLTWGRSAVCAAAPTAVFAAFCLIPT</sequence>
<evidence type="ECO:0008006" key="4">
    <source>
        <dbReference type="Google" id="ProtNLM"/>
    </source>
</evidence>
<keyword evidence="1" id="KW-1133">Transmembrane helix</keyword>
<organism evidence="2 3">
    <name type="scientific">Streptomyces pathocidini</name>
    <dbReference type="NCBI Taxonomy" id="1650571"/>
    <lineage>
        <taxon>Bacteria</taxon>
        <taxon>Bacillati</taxon>
        <taxon>Actinomycetota</taxon>
        <taxon>Actinomycetes</taxon>
        <taxon>Kitasatosporales</taxon>
        <taxon>Streptomycetaceae</taxon>
        <taxon>Streptomyces</taxon>
    </lineage>
</organism>